<dbReference type="InterPro" id="IPR014710">
    <property type="entry name" value="RmlC-like_jellyroll"/>
</dbReference>
<dbReference type="PANTHER" id="PTHR37943:SF1">
    <property type="entry name" value="PROTEIN VES"/>
    <property type="match status" value="1"/>
</dbReference>
<proteinExistence type="predicted"/>
<dbReference type="InterPro" id="IPR010282">
    <property type="entry name" value="Uncharacterised_HutD/Ves"/>
</dbReference>
<name>A0A158IA27_CABCO</name>
<gene>
    <name evidence="1" type="ORF">AWB70_04458</name>
</gene>
<dbReference type="SUPFAM" id="SSF51182">
    <property type="entry name" value="RmlC-like cupins"/>
    <property type="match status" value="1"/>
</dbReference>
<dbReference type="InterPro" id="IPR011051">
    <property type="entry name" value="RmlC_Cupin_sf"/>
</dbReference>
<sequence>MRHVSIASIAPERWRNGGGITRTVASQGGDWRVSIADVARDGPYSRFEGIARISVVLRGHGVVLRDETGAAVTLKPLLAAAYDGARAWRASLDDGPVTVLNVMTRIGAYRARVHAITQPLAIAPCRAALVVASDAGDVLIAENVREALRVEPSDGARFLVTIESETSGKER</sequence>
<dbReference type="Pfam" id="PF05962">
    <property type="entry name" value="HutD"/>
    <property type="match status" value="1"/>
</dbReference>
<dbReference type="Gene3D" id="2.60.120.10">
    <property type="entry name" value="Jelly Rolls"/>
    <property type="match status" value="1"/>
</dbReference>
<dbReference type="EMBL" id="FCNY02000011">
    <property type="protein sequence ID" value="SAL53425.1"/>
    <property type="molecule type" value="Genomic_DNA"/>
</dbReference>
<dbReference type="PANTHER" id="PTHR37943">
    <property type="entry name" value="PROTEIN VES"/>
    <property type="match status" value="1"/>
</dbReference>
<protein>
    <recommendedName>
        <fullName evidence="3">HutD family protein</fullName>
    </recommendedName>
</protein>
<dbReference type="Proteomes" id="UP000054740">
    <property type="component" value="Unassembled WGS sequence"/>
</dbReference>
<keyword evidence="2" id="KW-1185">Reference proteome</keyword>
<organism evidence="1 2">
    <name type="scientific">Caballeronia cordobensis</name>
    <name type="common">Burkholderia cordobensis</name>
    <dbReference type="NCBI Taxonomy" id="1353886"/>
    <lineage>
        <taxon>Bacteria</taxon>
        <taxon>Pseudomonadati</taxon>
        <taxon>Pseudomonadota</taxon>
        <taxon>Betaproteobacteria</taxon>
        <taxon>Burkholderiales</taxon>
        <taxon>Burkholderiaceae</taxon>
        <taxon>Caballeronia</taxon>
    </lineage>
</organism>
<evidence type="ECO:0000313" key="1">
    <source>
        <dbReference type="EMBL" id="SAL53425.1"/>
    </source>
</evidence>
<accession>A0A158IA27</accession>
<evidence type="ECO:0000313" key="2">
    <source>
        <dbReference type="Proteomes" id="UP000054740"/>
    </source>
</evidence>
<reference evidence="2" key="1">
    <citation type="submission" date="2016-01" db="EMBL/GenBank/DDBJ databases">
        <authorList>
            <person name="Peeters C."/>
        </authorList>
    </citation>
    <scope>NUCLEOTIDE SEQUENCE [LARGE SCALE GENOMIC DNA]</scope>
</reference>
<dbReference type="AlphaFoldDB" id="A0A158IA27"/>
<evidence type="ECO:0008006" key="3">
    <source>
        <dbReference type="Google" id="ProtNLM"/>
    </source>
</evidence>